<name>A0ABQ6CW72_9HYPH</name>
<evidence type="ECO:0008006" key="10">
    <source>
        <dbReference type="Google" id="ProtNLM"/>
    </source>
</evidence>
<evidence type="ECO:0000256" key="5">
    <source>
        <dbReference type="ARBA" id="ARBA00035648"/>
    </source>
</evidence>
<evidence type="ECO:0000313" key="9">
    <source>
        <dbReference type="Proteomes" id="UP001156882"/>
    </source>
</evidence>
<dbReference type="Pfam" id="PF08340">
    <property type="entry name" value="YicC-like_C"/>
    <property type="match status" value="1"/>
</dbReference>
<dbReference type="InterPro" id="IPR013527">
    <property type="entry name" value="YicC-like_N"/>
</dbReference>
<dbReference type="Pfam" id="PF03755">
    <property type="entry name" value="YicC-like_N"/>
    <property type="match status" value="1"/>
</dbReference>
<comment type="cofactor">
    <cofactor evidence="1">
        <name>a divalent metal cation</name>
        <dbReference type="ChEBI" id="CHEBI:60240"/>
    </cofactor>
</comment>
<evidence type="ECO:0000256" key="1">
    <source>
        <dbReference type="ARBA" id="ARBA00001968"/>
    </source>
</evidence>
<keyword evidence="4" id="KW-0378">Hydrolase</keyword>
<dbReference type="Proteomes" id="UP001156882">
    <property type="component" value="Unassembled WGS sequence"/>
</dbReference>
<keyword evidence="9" id="KW-1185">Reference proteome</keyword>
<keyword evidence="3" id="KW-0255">Endonuclease</keyword>
<proteinExistence type="inferred from homology"/>
<evidence type="ECO:0000256" key="4">
    <source>
        <dbReference type="ARBA" id="ARBA00022801"/>
    </source>
</evidence>
<evidence type="ECO:0000259" key="7">
    <source>
        <dbReference type="Pfam" id="PF08340"/>
    </source>
</evidence>
<organism evidence="8 9">
    <name type="scientific">Labrys miyagiensis</name>
    <dbReference type="NCBI Taxonomy" id="346912"/>
    <lineage>
        <taxon>Bacteria</taxon>
        <taxon>Pseudomonadati</taxon>
        <taxon>Pseudomonadota</taxon>
        <taxon>Alphaproteobacteria</taxon>
        <taxon>Hyphomicrobiales</taxon>
        <taxon>Xanthobacteraceae</taxon>
        <taxon>Labrys</taxon>
    </lineage>
</organism>
<dbReference type="InterPro" id="IPR005229">
    <property type="entry name" value="YicC/YloC-like"/>
</dbReference>
<evidence type="ECO:0000259" key="6">
    <source>
        <dbReference type="Pfam" id="PF03755"/>
    </source>
</evidence>
<evidence type="ECO:0000313" key="8">
    <source>
        <dbReference type="EMBL" id="GLS24068.1"/>
    </source>
</evidence>
<dbReference type="InterPro" id="IPR013551">
    <property type="entry name" value="YicC-like_C"/>
</dbReference>
<feature type="domain" description="Endoribonuclease YicC-like C-terminal" evidence="7">
    <location>
        <begin position="183"/>
        <end position="295"/>
    </location>
</feature>
<feature type="domain" description="Endoribonuclease YicC-like N-terminal" evidence="6">
    <location>
        <begin position="4"/>
        <end position="158"/>
    </location>
</feature>
<dbReference type="RefSeq" id="WP_284316990.1">
    <property type="nucleotide sequence ID" value="NZ_BSPC01000096.1"/>
</dbReference>
<dbReference type="PANTHER" id="PTHR30636">
    <property type="entry name" value="UPF0701 PROTEIN YICC"/>
    <property type="match status" value="1"/>
</dbReference>
<comment type="caution">
    <text evidence="8">The sequence shown here is derived from an EMBL/GenBank/DDBJ whole genome shotgun (WGS) entry which is preliminary data.</text>
</comment>
<reference evidence="9" key="1">
    <citation type="journal article" date="2019" name="Int. J. Syst. Evol. Microbiol.">
        <title>The Global Catalogue of Microorganisms (GCM) 10K type strain sequencing project: providing services to taxonomists for standard genome sequencing and annotation.</title>
        <authorList>
            <consortium name="The Broad Institute Genomics Platform"/>
            <consortium name="The Broad Institute Genome Sequencing Center for Infectious Disease"/>
            <person name="Wu L."/>
            <person name="Ma J."/>
        </authorList>
    </citation>
    <scope>NUCLEOTIDE SEQUENCE [LARGE SCALE GENOMIC DNA]</scope>
    <source>
        <strain evidence="9">NBRC 101365</strain>
    </source>
</reference>
<evidence type="ECO:0000256" key="3">
    <source>
        <dbReference type="ARBA" id="ARBA00022759"/>
    </source>
</evidence>
<dbReference type="PANTHER" id="PTHR30636:SF3">
    <property type="entry name" value="UPF0701 PROTEIN YICC"/>
    <property type="match status" value="1"/>
</dbReference>
<dbReference type="NCBIfam" id="TIGR00255">
    <property type="entry name" value="YicC/YloC family endoribonuclease"/>
    <property type="match status" value="1"/>
</dbReference>
<gene>
    <name evidence="8" type="ORF">GCM10007874_70890</name>
</gene>
<keyword evidence="2" id="KW-0540">Nuclease</keyword>
<comment type="similarity">
    <text evidence="5">Belongs to the YicC/YloC family.</text>
</comment>
<protein>
    <recommendedName>
        <fullName evidence="10">YicC family protein</fullName>
    </recommendedName>
</protein>
<accession>A0ABQ6CW72</accession>
<sequence length="295" mass="31945">MSVTSMTGFARVEGHTGANRWAWEIKTVNSKSLDVRFRLPPGVDAVEADARATLGSAFARGSCQIGLSLKREAVAPVVRINQPVLDAIVAAMSEASQRVDAAAPRLDGLFAIKGVLEVEEQEEDEEGRAALQSALLEGFTKAVKECAEMRQREGMALARVLLGRIDEIEALTNEAEINPARHPAAVREKLATQVAALLDASRSLDPDRLHQEAILLAAKADIREELDRLHAHIAAARDLLGKGGAVGRRLDFLAQEFNREVNTLCSKANDVSLTATGLSLKAVVEQFREQVQNIE</sequence>
<evidence type="ECO:0000256" key="2">
    <source>
        <dbReference type="ARBA" id="ARBA00022722"/>
    </source>
</evidence>
<dbReference type="EMBL" id="BSPC01000096">
    <property type="protein sequence ID" value="GLS24068.1"/>
    <property type="molecule type" value="Genomic_DNA"/>
</dbReference>